<proteinExistence type="predicted"/>
<feature type="region of interest" description="Disordered" evidence="2">
    <location>
        <begin position="617"/>
        <end position="646"/>
    </location>
</feature>
<dbReference type="Proteomes" id="UP000233556">
    <property type="component" value="Unassembled WGS sequence"/>
</dbReference>
<dbReference type="GO" id="GO:0031674">
    <property type="term" value="C:I band"/>
    <property type="evidence" value="ECO:0007669"/>
    <property type="project" value="TreeGrafter"/>
</dbReference>
<sequence>MITGICIDTSGHPSCKDTDCDVQDMTSADYLEIPGVHSILAAGSVIPVVYQSFGDGEKVIPNVTFMDREMNVCRLRLTVPPDEGSQPEQGVKEIERKKTELYHVPNGMSPGKLSHGMVYGVVHRTDNNHKREMVVYGWSADQLKEEMNYIKEVRATLEKVRKKMYGEYDEMKRKIQQLTNELKVTNAHQESLENHVRVQAAALDSFSEMNSSLTSASIDLQKTLVDVTLENTDIREQIRNLKHTHEQSMEKLREKQKQLETAQIENQLLKLKVESSQEANAEVMREMTRKLYSQYEEKMREEEQKHKAEKEILLEETNRLLKAIEEANKKMQITETSIQEKDQRIGELDRLIERMEEERHQLQKQLELNEIQISGAKSEDNSDSERSQHLEAVAASLRERIKHLDDMVHCQQKKVKHMVEEIEMLRKKVKEKELFIIQLLEKISFLECENKELQDKLDYLMENQPKTNIETRDTGVECDLPYRKFITKLPDKGKKISDFAEKLRLAILQEEELARTAELLSAVRLEFQVKQEEIITSKQEVILNKDAPNHEDSSVFNKNSNIKEVSEISSQRQEAECIEQEATNTALENERTQRKNNKVKTVTTDQNLSCEVISESATSNQLKNDQQVSQSNTEDGTESTAALDNSKDTLVDAFQKITIEDGDSSEKVLEKEQNVAKHKGNIFGSLHPKTPHYIEVLESRAKNPVIKKSKFKPNVLSGEQSGSSRGSSSSQSPGGSGSPITTEERRLRDKKHLNDITAARLPPLHHSPAKLLSIEESIAIQIQQKEAYEEMQAKLAAQKLAERLNIKMLRFEPEGEASMQYREVRDEDYFSAED</sequence>
<feature type="coiled-coil region" evidence="1">
    <location>
        <begin position="436"/>
        <end position="463"/>
    </location>
</feature>
<dbReference type="GO" id="GO:0006368">
    <property type="term" value="P:transcription elongation by RNA polymerase II"/>
    <property type="evidence" value="ECO:0007669"/>
    <property type="project" value="InterPro"/>
</dbReference>
<evidence type="ECO:0000313" key="3">
    <source>
        <dbReference type="EMBL" id="PKU47958.1"/>
    </source>
</evidence>
<feature type="region of interest" description="Disordered" evidence="2">
    <location>
        <begin position="708"/>
        <end position="747"/>
    </location>
</feature>
<dbReference type="PANTHER" id="PTHR23171">
    <property type="entry name" value="GDOWN1"/>
    <property type="match status" value="1"/>
</dbReference>
<evidence type="ECO:0008006" key="5">
    <source>
        <dbReference type="Google" id="ProtNLM"/>
    </source>
</evidence>
<reference evidence="4" key="2">
    <citation type="submission" date="2017-12" db="EMBL/GenBank/DDBJ databases">
        <title>Genome sequence of the Bar-tailed Godwit (Limosa lapponica baueri).</title>
        <authorList>
            <person name="Lima N.C.B."/>
            <person name="Parody-Merino A.M."/>
            <person name="Battley P.F."/>
            <person name="Fidler A.E."/>
            <person name="Prosdocimi F."/>
        </authorList>
    </citation>
    <scope>NUCLEOTIDE SEQUENCE [LARGE SCALE GENOMIC DNA]</scope>
</reference>
<feature type="coiled-coil region" evidence="1">
    <location>
        <begin position="235"/>
        <end position="379"/>
    </location>
</feature>
<dbReference type="EMBL" id="KZ505664">
    <property type="protein sequence ID" value="PKU47958.1"/>
    <property type="molecule type" value="Genomic_DNA"/>
</dbReference>
<dbReference type="AlphaFoldDB" id="A0A2I0UPH9"/>
<accession>A0A2I0UPH9</accession>
<protein>
    <recommendedName>
        <fullName evidence="5">Myocardial zonula adherens protein</fullName>
    </recommendedName>
</protein>
<dbReference type="GO" id="GO:0003711">
    <property type="term" value="F:transcription elongation factor activity"/>
    <property type="evidence" value="ECO:0007669"/>
    <property type="project" value="InterPro"/>
</dbReference>
<dbReference type="InterPro" id="IPR051375">
    <property type="entry name" value="Tuftelin_GRINL1A/MYZAP/CCD68"/>
</dbReference>
<keyword evidence="1" id="KW-0175">Coiled coil</keyword>
<feature type="compositionally biased region" description="Polar residues" evidence="2">
    <location>
        <begin position="617"/>
        <end position="643"/>
    </location>
</feature>
<keyword evidence="4" id="KW-1185">Reference proteome</keyword>
<dbReference type="InterPro" id="IPR026213">
    <property type="entry name" value="GRINL1"/>
</dbReference>
<feature type="compositionally biased region" description="Low complexity" evidence="2">
    <location>
        <begin position="717"/>
        <end position="733"/>
    </location>
</feature>
<dbReference type="Pfam" id="PF15328">
    <property type="entry name" value="GCOM2"/>
    <property type="match status" value="1"/>
</dbReference>
<evidence type="ECO:0000256" key="1">
    <source>
        <dbReference type="SAM" id="Coils"/>
    </source>
</evidence>
<dbReference type="GO" id="GO:0005634">
    <property type="term" value="C:nucleus"/>
    <property type="evidence" value="ECO:0007669"/>
    <property type="project" value="InterPro"/>
</dbReference>
<gene>
    <name evidence="3" type="ORF">llap_1741</name>
</gene>
<evidence type="ECO:0000256" key="2">
    <source>
        <dbReference type="SAM" id="MobiDB-lite"/>
    </source>
</evidence>
<reference evidence="4" key="1">
    <citation type="submission" date="2017-11" db="EMBL/GenBank/DDBJ databases">
        <authorList>
            <person name="Lima N.C."/>
            <person name="Parody-Merino A.M."/>
            <person name="Battley P.F."/>
            <person name="Fidler A.E."/>
            <person name="Prosdocimi F."/>
        </authorList>
    </citation>
    <scope>NUCLEOTIDE SEQUENCE [LARGE SCALE GENOMIC DNA]</scope>
</reference>
<dbReference type="PANTHER" id="PTHR23171:SF2">
    <property type="entry name" value="MYOCARDIAL ZONULA ADHERENS PROTEIN"/>
    <property type="match status" value="1"/>
</dbReference>
<dbReference type="GO" id="GO:0035556">
    <property type="term" value="P:intracellular signal transduction"/>
    <property type="evidence" value="ECO:0007669"/>
    <property type="project" value="TreeGrafter"/>
</dbReference>
<feature type="coiled-coil region" evidence="1">
    <location>
        <begin position="140"/>
        <end position="195"/>
    </location>
</feature>
<evidence type="ECO:0000313" key="4">
    <source>
        <dbReference type="Proteomes" id="UP000233556"/>
    </source>
</evidence>
<organism evidence="3 4">
    <name type="scientific">Limosa lapponica baueri</name>
    <dbReference type="NCBI Taxonomy" id="1758121"/>
    <lineage>
        <taxon>Eukaryota</taxon>
        <taxon>Metazoa</taxon>
        <taxon>Chordata</taxon>
        <taxon>Craniata</taxon>
        <taxon>Vertebrata</taxon>
        <taxon>Euteleostomi</taxon>
        <taxon>Archelosauria</taxon>
        <taxon>Archosauria</taxon>
        <taxon>Dinosauria</taxon>
        <taxon>Saurischia</taxon>
        <taxon>Theropoda</taxon>
        <taxon>Coelurosauria</taxon>
        <taxon>Aves</taxon>
        <taxon>Neognathae</taxon>
        <taxon>Neoaves</taxon>
        <taxon>Charadriiformes</taxon>
        <taxon>Scolopacidae</taxon>
        <taxon>Limosa</taxon>
    </lineage>
</organism>
<dbReference type="OrthoDB" id="8788688at2759"/>
<name>A0A2I0UPH9_LIMLA</name>